<accession>A0A7K1FMW3</accession>
<evidence type="ECO:0000313" key="2">
    <source>
        <dbReference type="Proteomes" id="UP000460221"/>
    </source>
</evidence>
<reference evidence="1 2" key="1">
    <citation type="submission" date="2019-11" db="EMBL/GenBank/DDBJ databases">
        <authorList>
            <person name="Jiang L.-Q."/>
        </authorList>
    </citation>
    <scope>NUCLEOTIDE SEQUENCE [LARGE SCALE GENOMIC DNA]</scope>
    <source>
        <strain evidence="1 2">YIM 132087</strain>
    </source>
</reference>
<dbReference type="EMBL" id="WLYK01000006">
    <property type="protein sequence ID" value="MTD15507.1"/>
    <property type="molecule type" value="Genomic_DNA"/>
</dbReference>
<dbReference type="AlphaFoldDB" id="A0A7K1FMW3"/>
<dbReference type="RefSeq" id="WP_154769499.1">
    <property type="nucleotide sequence ID" value="NZ_WLYK01000006.1"/>
</dbReference>
<organism evidence="1 2">
    <name type="scientific">Nakamurella alba</name>
    <dbReference type="NCBI Taxonomy" id="2665158"/>
    <lineage>
        <taxon>Bacteria</taxon>
        <taxon>Bacillati</taxon>
        <taxon>Actinomycetota</taxon>
        <taxon>Actinomycetes</taxon>
        <taxon>Nakamurellales</taxon>
        <taxon>Nakamurellaceae</taxon>
        <taxon>Nakamurella</taxon>
    </lineage>
</organism>
<comment type="caution">
    <text evidence="1">The sequence shown here is derived from an EMBL/GenBank/DDBJ whole genome shotgun (WGS) entry which is preliminary data.</text>
</comment>
<gene>
    <name evidence="1" type="ORF">GIS00_16345</name>
</gene>
<dbReference type="Proteomes" id="UP000460221">
    <property type="component" value="Unassembled WGS sequence"/>
</dbReference>
<evidence type="ECO:0000313" key="1">
    <source>
        <dbReference type="EMBL" id="MTD15507.1"/>
    </source>
</evidence>
<sequence length="405" mass="45156">MTPTRRRKMVSVDIYMLEGSSVEVGRFSGQSRAIHVLYSAGLAACPTSIASTVSWSRIFIGEVGYVPRSPQIDHEEPRDNFGFSEGISADIDPTILDAPGAERPGLYLRWLHRTMTAVARRRGWDEEPLEFAARYCLERGVVAVFDGPSKSSPDRRRSASVRRVIDPDGYEDIVLRVQDRSKAVVAEEVLPRESVTNEMRADWGPMKKNLRWIDAHTIEIFGRNFEYPGFDYERDDLATLDLSTGVIPTLRIDVDSMPAPVESTAPALLLDVDLDTSDVEPAAVSSPLPLFNFTGGGPTQGEYARARGYSTRITALLGQMTFDPRWQAWWQAADLPRVDLSYWVHADATRIRVGRSARLINASIERPITDDWLDAQEQTAEADVRALIAELCRRFPLGAPPPLPA</sequence>
<keyword evidence="2" id="KW-1185">Reference proteome</keyword>
<proteinExistence type="predicted"/>
<protein>
    <submittedName>
        <fullName evidence="1">Uncharacterized protein</fullName>
    </submittedName>
</protein>
<name>A0A7K1FMW3_9ACTN</name>